<dbReference type="Pfam" id="PF00512">
    <property type="entry name" value="HisKA"/>
    <property type="match status" value="1"/>
</dbReference>
<feature type="transmembrane region" description="Helical" evidence="7">
    <location>
        <begin position="35"/>
        <end position="56"/>
    </location>
</feature>
<reference evidence="11" key="1">
    <citation type="submission" date="2012-11" db="EMBL/GenBank/DDBJ databases">
        <authorList>
            <person name="Lucero-Rivera Y.E."/>
            <person name="Tovar-Ramirez D."/>
        </authorList>
    </citation>
    <scope>NUCLEOTIDE SEQUENCE [LARGE SCALE GENOMIC DNA]</scope>
    <source>
        <strain evidence="11">Araruama</strain>
    </source>
</reference>
<evidence type="ECO:0000259" key="8">
    <source>
        <dbReference type="PROSITE" id="PS50109"/>
    </source>
</evidence>
<dbReference type="SUPFAM" id="SSF55785">
    <property type="entry name" value="PYP-like sensor domain (PAS domain)"/>
    <property type="match status" value="1"/>
</dbReference>
<dbReference type="GO" id="GO:0000155">
    <property type="term" value="F:phosphorelay sensor kinase activity"/>
    <property type="evidence" value="ECO:0007669"/>
    <property type="project" value="InterPro"/>
</dbReference>
<dbReference type="SMART" id="SM00091">
    <property type="entry name" value="PAS"/>
    <property type="match status" value="1"/>
</dbReference>
<dbReference type="PANTHER" id="PTHR43711:SF1">
    <property type="entry name" value="HISTIDINE KINASE 1"/>
    <property type="match status" value="1"/>
</dbReference>
<proteinExistence type="predicted"/>
<evidence type="ECO:0000256" key="4">
    <source>
        <dbReference type="ARBA" id="ARBA00022679"/>
    </source>
</evidence>
<dbReference type="Gene3D" id="3.30.450.20">
    <property type="entry name" value="PAS domain"/>
    <property type="match status" value="1"/>
</dbReference>
<dbReference type="PROSITE" id="PS50112">
    <property type="entry name" value="PAS"/>
    <property type="match status" value="1"/>
</dbReference>
<dbReference type="CDD" id="cd16922">
    <property type="entry name" value="HATPase_EvgS-ArcB-TorS-like"/>
    <property type="match status" value="1"/>
</dbReference>
<evidence type="ECO:0000256" key="7">
    <source>
        <dbReference type="SAM" id="Phobius"/>
    </source>
</evidence>
<accession>A0A1V1PDM5</accession>
<dbReference type="PANTHER" id="PTHR43711">
    <property type="entry name" value="TWO-COMPONENT HISTIDINE KINASE"/>
    <property type="match status" value="1"/>
</dbReference>
<name>A0A1V1PDM5_9BACT</name>
<keyword evidence="7" id="KW-0812">Transmembrane</keyword>
<dbReference type="EC" id="2.7.13.3" evidence="2"/>
<dbReference type="EMBL" id="ATBP01000113">
    <property type="protein sequence ID" value="ETR72775.1"/>
    <property type="molecule type" value="Genomic_DNA"/>
</dbReference>
<dbReference type="InterPro" id="IPR004358">
    <property type="entry name" value="Sig_transdc_His_kin-like_C"/>
</dbReference>
<keyword evidence="4" id="KW-0808">Transferase</keyword>
<dbReference type="AlphaFoldDB" id="A0A1V1PDM5"/>
<dbReference type="Gene3D" id="1.10.287.130">
    <property type="match status" value="1"/>
</dbReference>
<dbReference type="SMART" id="SM00388">
    <property type="entry name" value="HisKA"/>
    <property type="match status" value="1"/>
</dbReference>
<evidence type="ECO:0000256" key="3">
    <source>
        <dbReference type="ARBA" id="ARBA00022553"/>
    </source>
</evidence>
<keyword evidence="7" id="KW-1133">Transmembrane helix</keyword>
<evidence type="ECO:0000256" key="2">
    <source>
        <dbReference type="ARBA" id="ARBA00012438"/>
    </source>
</evidence>
<evidence type="ECO:0000313" key="10">
    <source>
        <dbReference type="EMBL" id="ETR72775.1"/>
    </source>
</evidence>
<dbReference type="Gene3D" id="3.30.565.10">
    <property type="entry name" value="Histidine kinase-like ATPase, C-terminal domain"/>
    <property type="match status" value="1"/>
</dbReference>
<evidence type="ECO:0000256" key="1">
    <source>
        <dbReference type="ARBA" id="ARBA00000085"/>
    </source>
</evidence>
<dbReference type="InterPro" id="IPR000014">
    <property type="entry name" value="PAS"/>
</dbReference>
<gene>
    <name evidence="10" type="ORF">OMM_01444</name>
</gene>
<protein>
    <recommendedName>
        <fullName evidence="2">histidine kinase</fullName>
        <ecNumber evidence="2">2.7.13.3</ecNumber>
    </recommendedName>
</protein>
<keyword evidence="5 10" id="KW-0418">Kinase</keyword>
<sequence length="427" mass="47732">MRIQSILSTLLPVLAGSAILTILSAIQKMCMHYPLYPSSFMLPAIAGGTGGFLYHLRLEWKLKHLRNTERYNKHLESILETSQCGIIIIDSKTAAIESINPAAQELFGYSETEIIGKKCSDYLCNSSPDKCPIHQQNIAEDIIEQDVLNTKGLKIPIIRKTKKVIVHAHAHTHIVVSVMDISPIVEKEEKLREANDRVRVADRLKTEFLTNVGHEIRTPLNAIIGISDLLTGYDLSDEILDDIHLIKQSGKALLKTMENIMDYAMLKSGNLALKSYPFDIYQSLDYTSEIYKQKADSEGLAFHKNIDSCKGIQFVGGQTAFTKVIHNLLDNAVKFTQAGRVAIETHIISDPRMIHIQISDTGMGVPENQQEFIFDAFYQVDGSFTRKHEGTGMGLAVVEFYVQKMGGTIEIESMPDQGSTFHIRLPV</sequence>
<dbReference type="SUPFAM" id="SSF47384">
    <property type="entry name" value="Homodimeric domain of signal transducing histidine kinase"/>
    <property type="match status" value="1"/>
</dbReference>
<dbReference type="InterPro" id="IPR005467">
    <property type="entry name" value="His_kinase_dom"/>
</dbReference>
<keyword evidence="3" id="KW-0597">Phosphoprotein</keyword>
<dbReference type="InterPro" id="IPR036097">
    <property type="entry name" value="HisK_dim/P_sf"/>
</dbReference>
<evidence type="ECO:0000313" key="11">
    <source>
        <dbReference type="Proteomes" id="UP000189670"/>
    </source>
</evidence>
<dbReference type="InterPro" id="IPR035965">
    <property type="entry name" value="PAS-like_dom_sf"/>
</dbReference>
<dbReference type="CDD" id="cd00082">
    <property type="entry name" value="HisKA"/>
    <property type="match status" value="1"/>
</dbReference>
<dbReference type="GO" id="GO:0006355">
    <property type="term" value="P:regulation of DNA-templated transcription"/>
    <property type="evidence" value="ECO:0007669"/>
    <property type="project" value="InterPro"/>
</dbReference>
<dbReference type="InterPro" id="IPR003661">
    <property type="entry name" value="HisK_dim/P_dom"/>
</dbReference>
<dbReference type="InterPro" id="IPR003594">
    <property type="entry name" value="HATPase_dom"/>
</dbReference>
<evidence type="ECO:0000256" key="5">
    <source>
        <dbReference type="ARBA" id="ARBA00022777"/>
    </source>
</evidence>
<comment type="catalytic activity">
    <reaction evidence="1">
        <text>ATP + protein L-histidine = ADP + protein N-phospho-L-histidine.</text>
        <dbReference type="EC" id="2.7.13.3"/>
    </reaction>
</comment>
<dbReference type="Pfam" id="PF00989">
    <property type="entry name" value="PAS"/>
    <property type="match status" value="1"/>
</dbReference>
<feature type="domain" description="PAS" evidence="9">
    <location>
        <begin position="71"/>
        <end position="117"/>
    </location>
</feature>
<dbReference type="Pfam" id="PF02518">
    <property type="entry name" value="HATPase_c"/>
    <property type="match status" value="1"/>
</dbReference>
<dbReference type="PRINTS" id="PR00344">
    <property type="entry name" value="BCTRLSENSOR"/>
</dbReference>
<dbReference type="InterPro" id="IPR050736">
    <property type="entry name" value="Sensor_HK_Regulatory"/>
</dbReference>
<dbReference type="SMART" id="SM00387">
    <property type="entry name" value="HATPase_c"/>
    <property type="match status" value="1"/>
</dbReference>
<keyword evidence="7" id="KW-0472">Membrane</keyword>
<dbReference type="Proteomes" id="UP000189670">
    <property type="component" value="Unassembled WGS sequence"/>
</dbReference>
<dbReference type="NCBIfam" id="TIGR00229">
    <property type="entry name" value="sensory_box"/>
    <property type="match status" value="1"/>
</dbReference>
<evidence type="ECO:0000256" key="6">
    <source>
        <dbReference type="ARBA" id="ARBA00023012"/>
    </source>
</evidence>
<dbReference type="CDD" id="cd00130">
    <property type="entry name" value="PAS"/>
    <property type="match status" value="1"/>
</dbReference>
<organism evidence="10 11">
    <name type="scientific">Candidatus Magnetoglobus multicellularis str. Araruama</name>
    <dbReference type="NCBI Taxonomy" id="890399"/>
    <lineage>
        <taxon>Bacteria</taxon>
        <taxon>Pseudomonadati</taxon>
        <taxon>Thermodesulfobacteriota</taxon>
        <taxon>Desulfobacteria</taxon>
        <taxon>Desulfobacterales</taxon>
        <taxon>Desulfobacteraceae</taxon>
        <taxon>Candidatus Magnetoglobus</taxon>
    </lineage>
</organism>
<dbReference type="InterPro" id="IPR036890">
    <property type="entry name" value="HATPase_C_sf"/>
</dbReference>
<evidence type="ECO:0000259" key="9">
    <source>
        <dbReference type="PROSITE" id="PS50112"/>
    </source>
</evidence>
<feature type="domain" description="Histidine kinase" evidence="8">
    <location>
        <begin position="211"/>
        <end position="427"/>
    </location>
</feature>
<keyword evidence="6" id="KW-0902">Two-component regulatory system</keyword>
<dbReference type="SUPFAM" id="SSF55874">
    <property type="entry name" value="ATPase domain of HSP90 chaperone/DNA topoisomerase II/histidine kinase"/>
    <property type="match status" value="1"/>
</dbReference>
<dbReference type="PROSITE" id="PS50109">
    <property type="entry name" value="HIS_KIN"/>
    <property type="match status" value="1"/>
</dbReference>
<comment type="caution">
    <text evidence="10">The sequence shown here is derived from an EMBL/GenBank/DDBJ whole genome shotgun (WGS) entry which is preliminary data.</text>
</comment>
<dbReference type="InterPro" id="IPR013767">
    <property type="entry name" value="PAS_fold"/>
</dbReference>